<evidence type="ECO:0000259" key="6">
    <source>
        <dbReference type="SMART" id="SM00849"/>
    </source>
</evidence>
<dbReference type="InterPro" id="IPR004477">
    <property type="entry name" value="ComEC_N"/>
</dbReference>
<dbReference type="Pfam" id="PF03772">
    <property type="entry name" value="Competence"/>
    <property type="match status" value="1"/>
</dbReference>
<dbReference type="Pfam" id="PF00753">
    <property type="entry name" value="Lactamase_B"/>
    <property type="match status" value="1"/>
</dbReference>
<dbReference type="CDD" id="cd07731">
    <property type="entry name" value="ComA-like_MBL-fold"/>
    <property type="match status" value="1"/>
</dbReference>
<dbReference type="AlphaFoldDB" id="A0A6L7ITR5"/>
<dbReference type="GO" id="GO:0005886">
    <property type="term" value="C:plasma membrane"/>
    <property type="evidence" value="ECO:0007669"/>
    <property type="project" value="UniProtKB-SubCell"/>
</dbReference>
<protein>
    <submittedName>
        <fullName evidence="7">DNA internalization-related competence protein ComEC/Rec2</fullName>
    </submittedName>
</protein>
<feature type="domain" description="Metallo-beta-lactamase" evidence="6">
    <location>
        <begin position="537"/>
        <end position="739"/>
    </location>
</feature>
<dbReference type="GO" id="GO:0030420">
    <property type="term" value="P:establishment of competence for transformation"/>
    <property type="evidence" value="ECO:0007669"/>
    <property type="project" value="InterPro"/>
</dbReference>
<keyword evidence="2" id="KW-1003">Cell membrane</keyword>
<dbReference type="InterPro" id="IPR036866">
    <property type="entry name" value="RibonucZ/Hydroxyglut_hydro"/>
</dbReference>
<evidence type="ECO:0000313" key="7">
    <source>
        <dbReference type="EMBL" id="QOS69804.1"/>
    </source>
</evidence>
<dbReference type="Proteomes" id="UP000478463">
    <property type="component" value="Chromosome"/>
</dbReference>
<dbReference type="Gene3D" id="3.60.15.10">
    <property type="entry name" value="Ribonuclease Z/Hydroxyacylglutathione hydrolase-like"/>
    <property type="match status" value="1"/>
</dbReference>
<keyword evidence="5" id="KW-0472">Membrane</keyword>
<proteinExistence type="predicted"/>
<dbReference type="PANTHER" id="PTHR30619:SF1">
    <property type="entry name" value="RECOMBINATION PROTEIN 2"/>
    <property type="match status" value="1"/>
</dbReference>
<keyword evidence="3" id="KW-0812">Transmembrane</keyword>
<dbReference type="KEGG" id="egd:GS424_008195"/>
<reference evidence="7 8" key="1">
    <citation type="submission" date="2020-10" db="EMBL/GenBank/DDBJ databases">
        <title>Eggerthella sp. nov., isolated from human feces.</title>
        <authorList>
            <person name="Yajun G."/>
        </authorList>
    </citation>
    <scope>NUCLEOTIDE SEQUENCE [LARGE SCALE GENOMIC DNA]</scope>
    <source>
        <strain evidence="7 8">HF-1101</strain>
    </source>
</reference>
<dbReference type="SUPFAM" id="SSF56281">
    <property type="entry name" value="Metallo-hydrolase/oxidoreductase"/>
    <property type="match status" value="1"/>
</dbReference>
<dbReference type="InterPro" id="IPR001279">
    <property type="entry name" value="Metallo-B-lactamas"/>
</dbReference>
<evidence type="ECO:0000256" key="5">
    <source>
        <dbReference type="ARBA" id="ARBA00023136"/>
    </source>
</evidence>
<evidence type="ECO:0000256" key="2">
    <source>
        <dbReference type="ARBA" id="ARBA00022475"/>
    </source>
</evidence>
<evidence type="ECO:0000256" key="1">
    <source>
        <dbReference type="ARBA" id="ARBA00004651"/>
    </source>
</evidence>
<comment type="subcellular location">
    <subcellularLocation>
        <location evidence="1">Cell membrane</location>
        <topology evidence="1">Multi-pass membrane protein</topology>
    </subcellularLocation>
</comment>
<evidence type="ECO:0000313" key="8">
    <source>
        <dbReference type="Proteomes" id="UP000478463"/>
    </source>
</evidence>
<dbReference type="InterPro" id="IPR052159">
    <property type="entry name" value="Competence_DNA_uptake"/>
</dbReference>
<dbReference type="InterPro" id="IPR035681">
    <property type="entry name" value="ComA-like_MBL"/>
</dbReference>
<dbReference type="InterPro" id="IPR004797">
    <property type="entry name" value="Competence_ComEC/Rec2"/>
</dbReference>
<dbReference type="NCBIfam" id="TIGR00361">
    <property type="entry name" value="ComEC_Rec2"/>
    <property type="match status" value="1"/>
</dbReference>
<dbReference type="PANTHER" id="PTHR30619">
    <property type="entry name" value="DNA INTERNALIZATION/COMPETENCE PROTEIN COMEC/REC2"/>
    <property type="match status" value="1"/>
</dbReference>
<gene>
    <name evidence="7" type="ORF">GS424_008195</name>
</gene>
<evidence type="ECO:0000256" key="4">
    <source>
        <dbReference type="ARBA" id="ARBA00022989"/>
    </source>
</evidence>
<accession>A0A6L7ITR5</accession>
<keyword evidence="4" id="KW-1133">Transmembrane helix</keyword>
<sequence length="785" mass="79079">MRGVSRRAAGEGAAAFPPRPALPPVLGCALALWASCAAVLAASESWDAPACVAAGAAGALASVACALALWRLPAPLAWATLLGAALGVACAGGCAAVQHEAQLQGDGVSGRWRFEAAADGSAGLYGATCFANVDVPGIGATLVRLRFDADAEAPRYGDVFEADVAFSAPAGASASYCWRQGAVLEGTVRQAQPCERADALGALAGLRNRAIDLLAEEGRGDGGAVLAALVCGWRGALDEGDAYAAYQASGLAHLVAVSGAHLSIVAGCAAALLRVLRVPRRAGIAVQAALLLCFLVLAAAPPSAVRAAVMAFAGMFAFTARRRPAALSALAVCMIGCIALGPRTALSVSFALSALSTLGIVLFAGLCQAWIARCLPRAPRLAREALALTAASSLAATPLAASLFSQLPLVAPLANVAAAPLFPLVCAGGLVAVLGGVAVPAAAPVLIGLASVAAAALTAVVRALASVPCASVPAAVPLAAALATSAACAAGLWLAWPRPSRRLALAVVAATASALAAAVAVAPRLAGDEIVMLDVGQGDAFVVRSRGAAVLIDTGNQERLLREALARHGVYRLDAVVITHGDDDHMGALASLAGIVDVRRVLVAQDALACGCAACEGLVADARALAGEGGVAGLRQGDVLEVGAFDLRVVWPERFVDEGGNADSVCLVADADLDDDGVPDWRALFTGDAEHEQLRALIDAGLVGAVDVYKVGHHGSKNALDDEEAAVLAPRIALVSAGANNRYGHPTDETLARLDAAGAHIYRTDEQGDVSCKLADDRIDVRTLR</sequence>
<evidence type="ECO:0000256" key="3">
    <source>
        <dbReference type="ARBA" id="ARBA00022692"/>
    </source>
</evidence>
<organism evidence="7 8">
    <name type="scientific">Eggerthella guodeyinii</name>
    <dbReference type="NCBI Taxonomy" id="2690837"/>
    <lineage>
        <taxon>Bacteria</taxon>
        <taxon>Bacillati</taxon>
        <taxon>Actinomycetota</taxon>
        <taxon>Coriobacteriia</taxon>
        <taxon>Eggerthellales</taxon>
        <taxon>Eggerthellaceae</taxon>
        <taxon>Eggerthella</taxon>
    </lineage>
</organism>
<name>A0A6L7ITR5_9ACTN</name>
<dbReference type="NCBIfam" id="TIGR00360">
    <property type="entry name" value="ComEC_N-term"/>
    <property type="match status" value="1"/>
</dbReference>
<dbReference type="EMBL" id="CP063310">
    <property type="protein sequence ID" value="QOS69804.1"/>
    <property type="molecule type" value="Genomic_DNA"/>
</dbReference>
<dbReference type="SMART" id="SM00849">
    <property type="entry name" value="Lactamase_B"/>
    <property type="match status" value="1"/>
</dbReference>
<dbReference type="RefSeq" id="WP_160941609.1">
    <property type="nucleotide sequence ID" value="NZ_CP063310.1"/>
</dbReference>